<evidence type="ECO:0000313" key="12">
    <source>
        <dbReference type="Proteomes" id="UP000003643"/>
    </source>
</evidence>
<dbReference type="PANTHER" id="PTHR35851:SF1">
    <property type="entry name" value="CELL DIVISION PROTEIN FTSQ"/>
    <property type="match status" value="1"/>
</dbReference>
<evidence type="ECO:0000256" key="3">
    <source>
        <dbReference type="ARBA" id="ARBA00022519"/>
    </source>
</evidence>
<evidence type="ECO:0000256" key="9">
    <source>
        <dbReference type="SAM" id="Phobius"/>
    </source>
</evidence>
<protein>
    <submittedName>
        <fullName evidence="11">POTRA domain protein, FtsQ-type</fullName>
    </submittedName>
</protein>
<dbReference type="AlphaFoldDB" id="D5RBA8"/>
<dbReference type="GO" id="GO:0090529">
    <property type="term" value="P:cell septum assembly"/>
    <property type="evidence" value="ECO:0007669"/>
    <property type="project" value="InterPro"/>
</dbReference>
<dbReference type="GO" id="GO:0016020">
    <property type="term" value="C:membrane"/>
    <property type="evidence" value="ECO:0007669"/>
    <property type="project" value="UniProtKB-SubCell"/>
</dbReference>
<dbReference type="InterPro" id="IPR034746">
    <property type="entry name" value="POTRA"/>
</dbReference>
<dbReference type="InterPro" id="IPR013685">
    <property type="entry name" value="POTRA_FtsQ_type"/>
</dbReference>
<dbReference type="InterPro" id="IPR005548">
    <property type="entry name" value="Cell_div_FtsQ/DivIB_C"/>
</dbReference>
<gene>
    <name evidence="11" type="ORF">HMPREF0397_0493</name>
</gene>
<evidence type="ECO:0000259" key="10">
    <source>
        <dbReference type="PROSITE" id="PS51779"/>
    </source>
</evidence>
<keyword evidence="8" id="KW-0131">Cell cycle</keyword>
<evidence type="ECO:0000313" key="11">
    <source>
        <dbReference type="EMBL" id="EFG95886.1"/>
    </source>
</evidence>
<keyword evidence="5 9" id="KW-0812">Transmembrane</keyword>
<evidence type="ECO:0000256" key="4">
    <source>
        <dbReference type="ARBA" id="ARBA00022618"/>
    </source>
</evidence>
<name>D5RBA8_FUSN2</name>
<reference evidence="11 12" key="1">
    <citation type="submission" date="2010-04" db="EMBL/GenBank/DDBJ databases">
        <authorList>
            <person name="Qin X."/>
            <person name="Bachman B."/>
            <person name="Battles P."/>
            <person name="Bell A."/>
            <person name="Bess C."/>
            <person name="Bickham C."/>
            <person name="Chaboub L."/>
            <person name="Chen D."/>
            <person name="Coyle M."/>
            <person name="Deiros D.R."/>
            <person name="Dinh H."/>
            <person name="Forbes L."/>
            <person name="Fowler G."/>
            <person name="Francisco L."/>
            <person name="Fu Q."/>
            <person name="Gubbala S."/>
            <person name="Hale W."/>
            <person name="Han Y."/>
            <person name="Hemphill L."/>
            <person name="Highlander S.K."/>
            <person name="Hirani K."/>
            <person name="Hogues M."/>
            <person name="Jackson L."/>
            <person name="Jakkamsetti A."/>
            <person name="Javaid M."/>
            <person name="Jiang H."/>
            <person name="Korchina V."/>
            <person name="Kovar C."/>
            <person name="Lara F."/>
            <person name="Lee S."/>
            <person name="Mata R."/>
            <person name="Mathew T."/>
            <person name="Moen C."/>
            <person name="Morales K."/>
            <person name="Munidasa M."/>
            <person name="Nazareth L."/>
            <person name="Ngo R."/>
            <person name="Nguyen L."/>
            <person name="Okwuonu G."/>
            <person name="Ongeri F."/>
            <person name="Patil S."/>
            <person name="Petrosino J."/>
            <person name="Pham C."/>
            <person name="Pham P."/>
            <person name="Pu L.-L."/>
            <person name="Puazo M."/>
            <person name="Raj R."/>
            <person name="Reid J."/>
            <person name="Rouhana J."/>
            <person name="Saada N."/>
            <person name="Shang Y."/>
            <person name="Simmons D."/>
            <person name="Thornton R."/>
            <person name="Warren J."/>
            <person name="Weissenberger G."/>
            <person name="Zhang J."/>
            <person name="Zhang L."/>
            <person name="Zhou C."/>
            <person name="Zhu D."/>
            <person name="Muzny D."/>
            <person name="Worley K."/>
            <person name="Gibbs R."/>
        </authorList>
    </citation>
    <scope>NUCLEOTIDE SEQUENCE [LARGE SCALE GENOMIC DNA]</scope>
    <source>
        <strain evidence="12">ATCC 23726 / VPI 4351</strain>
    </source>
</reference>
<organism evidence="11 12">
    <name type="scientific">Fusobacterium nucleatum subsp. nucleatum (strain ATCC 23726 / VPI 4351)</name>
    <dbReference type="NCBI Taxonomy" id="525283"/>
    <lineage>
        <taxon>Bacteria</taxon>
        <taxon>Fusobacteriati</taxon>
        <taxon>Fusobacteriota</taxon>
        <taxon>Fusobacteriia</taxon>
        <taxon>Fusobacteriales</taxon>
        <taxon>Fusobacteriaceae</taxon>
        <taxon>Fusobacterium</taxon>
    </lineage>
</organism>
<dbReference type="InterPro" id="IPR026579">
    <property type="entry name" value="FtsQ"/>
</dbReference>
<evidence type="ECO:0000256" key="8">
    <source>
        <dbReference type="ARBA" id="ARBA00023306"/>
    </source>
</evidence>
<dbReference type="PANTHER" id="PTHR35851">
    <property type="entry name" value="CELL DIVISION PROTEIN FTSQ"/>
    <property type="match status" value="1"/>
</dbReference>
<keyword evidence="4" id="KW-0132">Cell division</keyword>
<evidence type="ECO:0000256" key="2">
    <source>
        <dbReference type="ARBA" id="ARBA00022475"/>
    </source>
</evidence>
<dbReference type="Pfam" id="PF03799">
    <property type="entry name" value="FtsQ_DivIB_C"/>
    <property type="match status" value="1"/>
</dbReference>
<evidence type="ECO:0000256" key="5">
    <source>
        <dbReference type="ARBA" id="ARBA00022692"/>
    </source>
</evidence>
<dbReference type="Pfam" id="PF08478">
    <property type="entry name" value="POTRA_1"/>
    <property type="match status" value="1"/>
</dbReference>
<keyword evidence="3" id="KW-0997">Cell inner membrane</keyword>
<dbReference type="PROSITE" id="PS51779">
    <property type="entry name" value="POTRA"/>
    <property type="match status" value="1"/>
</dbReference>
<dbReference type="EMBL" id="ADVK01000017">
    <property type="protein sequence ID" value="EFG95886.1"/>
    <property type="molecule type" value="Genomic_DNA"/>
</dbReference>
<proteinExistence type="predicted"/>
<comment type="subcellular location">
    <subcellularLocation>
        <location evidence="1">Membrane</location>
    </subcellularLocation>
</comment>
<accession>D5RBA8</accession>
<feature type="domain" description="POTRA" evidence="10">
    <location>
        <begin position="32"/>
        <end position="100"/>
    </location>
</feature>
<evidence type="ECO:0000256" key="1">
    <source>
        <dbReference type="ARBA" id="ARBA00004370"/>
    </source>
</evidence>
<comment type="caution">
    <text evidence="11">The sequence shown here is derived from an EMBL/GenBank/DDBJ whole genome shotgun (WGS) entry which is preliminary data.</text>
</comment>
<dbReference type="Proteomes" id="UP000003643">
    <property type="component" value="Unassembled WGS sequence"/>
</dbReference>
<sequence length="240" mass="28362">MGEVMGIRLLFLSGIIYLIYMLPQNFFRLDYFNIDKVNITDNSKMLQNELTKLAEKLYNKSNIYIDSNEIKEYIEKDIRVESAKVEKNSLGEITIDVKEKDLVYYAVIGKNIYLTDKEGKIFAYLNEKEVQGVPFIIANSEEEIQEISRFLNEISDLAIFKKISQIYKVNDKEFVIILTDGVKIKTNRITDNNDEINKEKENKRYLIAEQLYFNMSKERKIDYIDLRFNDYIIKYLGDSR</sequence>
<keyword evidence="6 9" id="KW-1133">Transmembrane helix</keyword>
<evidence type="ECO:0000256" key="6">
    <source>
        <dbReference type="ARBA" id="ARBA00022989"/>
    </source>
</evidence>
<evidence type="ECO:0000256" key="7">
    <source>
        <dbReference type="ARBA" id="ARBA00023136"/>
    </source>
</evidence>
<feature type="transmembrane region" description="Helical" evidence="9">
    <location>
        <begin position="6"/>
        <end position="23"/>
    </location>
</feature>
<keyword evidence="2" id="KW-1003">Cell membrane</keyword>
<keyword evidence="7 9" id="KW-0472">Membrane</keyword>